<proteinExistence type="inferred from homology"/>
<dbReference type="InterPro" id="IPR004610">
    <property type="entry name" value="RecJ"/>
</dbReference>
<evidence type="ECO:0000313" key="10">
    <source>
        <dbReference type="EMBL" id="MDT0603656.1"/>
    </source>
</evidence>
<feature type="region of interest" description="Disordered" evidence="6">
    <location>
        <begin position="216"/>
        <end position="251"/>
    </location>
</feature>
<dbReference type="GO" id="GO:0004527">
    <property type="term" value="F:exonuclease activity"/>
    <property type="evidence" value="ECO:0007669"/>
    <property type="project" value="UniProtKB-KW"/>
</dbReference>
<dbReference type="EMBL" id="JAVRIF010000003">
    <property type="protein sequence ID" value="MDT0603656.1"/>
    <property type="molecule type" value="Genomic_DNA"/>
</dbReference>
<dbReference type="PANTHER" id="PTHR30255">
    <property type="entry name" value="SINGLE-STRANDED-DNA-SPECIFIC EXONUCLEASE RECJ"/>
    <property type="match status" value="1"/>
</dbReference>
<evidence type="ECO:0000256" key="5">
    <source>
        <dbReference type="ARBA" id="ARBA00022839"/>
    </source>
</evidence>
<evidence type="ECO:0000256" key="2">
    <source>
        <dbReference type="ARBA" id="ARBA00019841"/>
    </source>
</evidence>
<name>A0ABU3A0F6_9GAMM</name>
<dbReference type="Pfam" id="PF17768">
    <property type="entry name" value="RecJ_OB"/>
    <property type="match status" value="1"/>
</dbReference>
<dbReference type="Proteomes" id="UP001266357">
    <property type="component" value="Unassembled WGS sequence"/>
</dbReference>
<evidence type="ECO:0000256" key="1">
    <source>
        <dbReference type="ARBA" id="ARBA00005915"/>
    </source>
</evidence>
<sequence length="613" mass="68249">MNKVIVRREKVDDSFLPASLHPVIKQIYASRGVQSSNELTLKANQLISVEQLAGIHDACTILYQAMVANQTIVIVGDFDADGATSTALMMTALSMFGYTNHQFLVPNRFEYGYGLTPEIVNIAYQQGAELLITVDSGISCIAGVEKAKSLGLKVIVTDHHLQGKSLPPADAIINPNQHQCSFPSKALAGVGVAFYFMLAMRKYLREQNWFFSHENNAQPESSQDADLSENQSLQNDVNNHDSSNQFNTSKPKITEPNIAQLLDLVALGTVADVVSLDANNRILVEQGLKRIRAGHTRPGIQALIEIAGKNQQRLMASDFGFALGPRINAAGRLDDMAYGINCLLAADLMSARVMAAELDSLNKSRREIEQGMQYEAETIMKQLNFTEENLPYAISLFNEQWHQGVIGIVAGRLKEKFHRPSIVFAQSDNGLELKGSARSIPGLHIRDLLEHIDSQHPGLIAKFGGHAMAAGLTILKENFALFQQHFHDYAKQWLDHDLLEGKVYSDGSLSLTEMTLDFAEKIRHAGPWGQNFLEPVFDDEFTLIQQRIVGEKHLKMVVEKQGQVFDAIAFNINVKQWPNHNASRVYLCYRLDINEFRGKQSLQLMVEYLTLSA</sequence>
<keyword evidence="5 10" id="KW-0269">Exonuclease</keyword>
<keyword evidence="11" id="KW-1185">Reference proteome</keyword>
<organism evidence="10 11">
    <name type="scientific">Thalassotalea castellviae</name>
    <dbReference type="NCBI Taxonomy" id="3075612"/>
    <lineage>
        <taxon>Bacteria</taxon>
        <taxon>Pseudomonadati</taxon>
        <taxon>Pseudomonadota</taxon>
        <taxon>Gammaproteobacteria</taxon>
        <taxon>Alteromonadales</taxon>
        <taxon>Colwelliaceae</taxon>
        <taxon>Thalassotalea</taxon>
    </lineage>
</organism>
<comment type="similarity">
    <text evidence="1">Belongs to the RecJ family.</text>
</comment>
<evidence type="ECO:0000313" key="11">
    <source>
        <dbReference type="Proteomes" id="UP001266357"/>
    </source>
</evidence>
<evidence type="ECO:0000256" key="4">
    <source>
        <dbReference type="ARBA" id="ARBA00022801"/>
    </source>
</evidence>
<feature type="domain" description="DHHA1" evidence="8">
    <location>
        <begin position="391"/>
        <end position="491"/>
    </location>
</feature>
<gene>
    <name evidence="10" type="primary">recJ</name>
    <name evidence="10" type="ORF">RM573_08615</name>
</gene>
<comment type="caution">
    <text evidence="10">The sequence shown here is derived from an EMBL/GenBank/DDBJ whole genome shotgun (WGS) entry which is preliminary data.</text>
</comment>
<feature type="domain" description="RecJ OB" evidence="9">
    <location>
        <begin position="506"/>
        <end position="607"/>
    </location>
</feature>
<dbReference type="InterPro" id="IPR051673">
    <property type="entry name" value="SSDNA_exonuclease_RecJ"/>
</dbReference>
<protein>
    <recommendedName>
        <fullName evidence="2">Single-stranded-DNA-specific exonuclease RecJ</fullName>
    </recommendedName>
</protein>
<dbReference type="Gene3D" id="3.10.310.30">
    <property type="match status" value="1"/>
</dbReference>
<dbReference type="Pfam" id="PF01368">
    <property type="entry name" value="DHH"/>
    <property type="match status" value="1"/>
</dbReference>
<reference evidence="10 11" key="1">
    <citation type="submission" date="2023-09" db="EMBL/GenBank/DDBJ databases">
        <authorList>
            <person name="Rey-Velasco X."/>
        </authorList>
    </citation>
    <scope>NUCLEOTIDE SEQUENCE [LARGE SCALE GENOMIC DNA]</scope>
    <source>
        <strain evidence="10 11">W431</strain>
    </source>
</reference>
<evidence type="ECO:0000259" key="9">
    <source>
        <dbReference type="Pfam" id="PF17768"/>
    </source>
</evidence>
<dbReference type="PANTHER" id="PTHR30255:SF2">
    <property type="entry name" value="SINGLE-STRANDED-DNA-SPECIFIC EXONUCLEASE RECJ"/>
    <property type="match status" value="1"/>
</dbReference>
<dbReference type="InterPro" id="IPR001667">
    <property type="entry name" value="DDH_dom"/>
</dbReference>
<dbReference type="InterPro" id="IPR038763">
    <property type="entry name" value="DHH_sf"/>
</dbReference>
<keyword evidence="4" id="KW-0378">Hydrolase</keyword>
<dbReference type="Pfam" id="PF02272">
    <property type="entry name" value="DHHA1"/>
    <property type="match status" value="1"/>
</dbReference>
<keyword evidence="3" id="KW-0540">Nuclease</keyword>
<accession>A0ABU3A0F6</accession>
<feature type="domain" description="DDH" evidence="7">
    <location>
        <begin position="71"/>
        <end position="202"/>
    </location>
</feature>
<dbReference type="SUPFAM" id="SSF64182">
    <property type="entry name" value="DHH phosphoesterases"/>
    <property type="match status" value="1"/>
</dbReference>
<evidence type="ECO:0000259" key="7">
    <source>
        <dbReference type="Pfam" id="PF01368"/>
    </source>
</evidence>
<dbReference type="Gene3D" id="3.90.1640.30">
    <property type="match status" value="2"/>
</dbReference>
<dbReference type="RefSeq" id="WP_311580226.1">
    <property type="nucleotide sequence ID" value="NZ_JAVRIF010000003.1"/>
</dbReference>
<dbReference type="InterPro" id="IPR041122">
    <property type="entry name" value="RecJ_OB"/>
</dbReference>
<evidence type="ECO:0000259" key="8">
    <source>
        <dbReference type="Pfam" id="PF02272"/>
    </source>
</evidence>
<evidence type="ECO:0000256" key="3">
    <source>
        <dbReference type="ARBA" id="ARBA00022722"/>
    </source>
</evidence>
<dbReference type="InterPro" id="IPR003156">
    <property type="entry name" value="DHHA1_dom"/>
</dbReference>
<dbReference type="NCBIfam" id="TIGR00644">
    <property type="entry name" value="recJ"/>
    <property type="match status" value="1"/>
</dbReference>
<evidence type="ECO:0000256" key="6">
    <source>
        <dbReference type="SAM" id="MobiDB-lite"/>
    </source>
</evidence>